<keyword evidence="5 8" id="KW-0227">DNA damage</keyword>
<evidence type="ECO:0000256" key="2">
    <source>
        <dbReference type="ARBA" id="ARBA00008711"/>
    </source>
</evidence>
<comment type="subcellular location">
    <subcellularLocation>
        <location evidence="8">Cytoplasm</location>
    </subcellularLocation>
</comment>
<dbReference type="InterPro" id="IPR036388">
    <property type="entry name" value="WH-like_DNA-bd_sf"/>
</dbReference>
<name>A0AA41Z1W1_9HYPH</name>
<evidence type="ECO:0000256" key="6">
    <source>
        <dbReference type="ARBA" id="ARBA00023204"/>
    </source>
</evidence>
<accession>A0AA41Z1W1</accession>
<keyword evidence="3 8" id="KW-0489">Methyltransferase</keyword>
<comment type="catalytic activity">
    <reaction evidence="1 8">
        <text>a 4-O-methyl-thymidine in DNA + L-cysteinyl-[protein] = a thymidine in DNA + S-methyl-L-cysteinyl-[protein]</text>
        <dbReference type="Rhea" id="RHEA:53428"/>
        <dbReference type="Rhea" id="RHEA-COMP:10131"/>
        <dbReference type="Rhea" id="RHEA-COMP:10132"/>
        <dbReference type="Rhea" id="RHEA-COMP:13555"/>
        <dbReference type="Rhea" id="RHEA-COMP:13556"/>
        <dbReference type="ChEBI" id="CHEBI:29950"/>
        <dbReference type="ChEBI" id="CHEBI:82612"/>
        <dbReference type="ChEBI" id="CHEBI:137386"/>
        <dbReference type="ChEBI" id="CHEBI:137387"/>
        <dbReference type="EC" id="2.1.1.63"/>
    </reaction>
</comment>
<comment type="catalytic activity">
    <reaction evidence="7 8">
        <text>a 6-O-methyl-2'-deoxyguanosine in DNA + L-cysteinyl-[protein] = S-methyl-L-cysteinyl-[protein] + a 2'-deoxyguanosine in DNA</text>
        <dbReference type="Rhea" id="RHEA:24000"/>
        <dbReference type="Rhea" id="RHEA-COMP:10131"/>
        <dbReference type="Rhea" id="RHEA-COMP:10132"/>
        <dbReference type="Rhea" id="RHEA-COMP:11367"/>
        <dbReference type="Rhea" id="RHEA-COMP:11368"/>
        <dbReference type="ChEBI" id="CHEBI:29950"/>
        <dbReference type="ChEBI" id="CHEBI:82612"/>
        <dbReference type="ChEBI" id="CHEBI:85445"/>
        <dbReference type="ChEBI" id="CHEBI:85448"/>
        <dbReference type="EC" id="2.1.1.63"/>
    </reaction>
</comment>
<evidence type="ECO:0000259" key="10">
    <source>
        <dbReference type="Pfam" id="PF02870"/>
    </source>
</evidence>
<dbReference type="RefSeq" id="WP_282585324.1">
    <property type="nucleotide sequence ID" value="NZ_JAMOIM010000007.1"/>
</dbReference>
<evidence type="ECO:0000256" key="1">
    <source>
        <dbReference type="ARBA" id="ARBA00001286"/>
    </source>
</evidence>
<evidence type="ECO:0000313" key="12">
    <source>
        <dbReference type="Proteomes" id="UP001165667"/>
    </source>
</evidence>
<comment type="miscellaneous">
    <text evidence="8">This enzyme catalyzes only one turnover and therefore is not strictly catalytic. According to one definition, an enzyme is a biocatalyst that acts repeatedly and over many reaction cycles.</text>
</comment>
<dbReference type="Pfam" id="PF01035">
    <property type="entry name" value="DNA_binding_1"/>
    <property type="match status" value="1"/>
</dbReference>
<evidence type="ECO:0000256" key="7">
    <source>
        <dbReference type="ARBA" id="ARBA00049348"/>
    </source>
</evidence>
<keyword evidence="6 8" id="KW-0234">DNA repair</keyword>
<evidence type="ECO:0000259" key="9">
    <source>
        <dbReference type="Pfam" id="PF01035"/>
    </source>
</evidence>
<comment type="similarity">
    <text evidence="2 8">Belongs to the MGMT family.</text>
</comment>
<dbReference type="InterPro" id="IPR036631">
    <property type="entry name" value="MGMT_N_sf"/>
</dbReference>
<dbReference type="Gene3D" id="3.30.160.70">
    <property type="entry name" value="Methylated DNA-protein cysteine methyltransferase domain"/>
    <property type="match status" value="1"/>
</dbReference>
<protein>
    <recommendedName>
        <fullName evidence="8">Methylated-DNA--protein-cysteine methyltransferase</fullName>
        <ecNumber evidence="8">2.1.1.63</ecNumber>
    </recommendedName>
    <alternativeName>
        <fullName evidence="8">6-O-methylguanine-DNA methyltransferase</fullName>
        <shortName evidence="8">MGMT</shortName>
    </alternativeName>
    <alternativeName>
        <fullName evidence="8">O-6-methylguanine-DNA-alkyltransferase</fullName>
    </alternativeName>
</protein>
<dbReference type="PANTHER" id="PTHR10815">
    <property type="entry name" value="METHYLATED-DNA--PROTEIN-CYSTEINE METHYLTRANSFERASE"/>
    <property type="match status" value="1"/>
</dbReference>
<dbReference type="AlphaFoldDB" id="A0AA41Z1W1"/>
<dbReference type="FunFam" id="1.10.10.10:FF:000214">
    <property type="entry name" value="Methylated-DNA--protein-cysteine methyltransferase"/>
    <property type="match status" value="1"/>
</dbReference>
<dbReference type="EMBL" id="JAMOIM010000007">
    <property type="protein sequence ID" value="MCW6508963.1"/>
    <property type="molecule type" value="Genomic_DNA"/>
</dbReference>
<gene>
    <name evidence="11" type="ORF">M8523_13120</name>
</gene>
<dbReference type="NCBIfam" id="TIGR00589">
    <property type="entry name" value="ogt"/>
    <property type="match status" value="1"/>
</dbReference>
<dbReference type="GO" id="GO:0005737">
    <property type="term" value="C:cytoplasm"/>
    <property type="evidence" value="ECO:0007669"/>
    <property type="project" value="UniProtKB-SubCell"/>
</dbReference>
<sequence length="192" mass="20605">MAYICTTMASLVGWLKLVASDKGLAAVLWTRDNPRRVPLGAALENDDHPVLREAVHQLQEYFSGTRRSFQLELDPRGTAFQKEVWAALLRIPYGQTRTYGEIAREIGRPNAVRAVGAANGRNPLSIVAPCHRVIGATGGLTGFAGGLEAKVKLLSIEGHDYGADVGPRSKSAGAGRQLCRSAIPDTPDLFGL</sequence>
<dbReference type="CDD" id="cd06445">
    <property type="entry name" value="ATase"/>
    <property type="match status" value="1"/>
</dbReference>
<dbReference type="GO" id="GO:0003908">
    <property type="term" value="F:methylated-DNA-[protein]-cysteine S-methyltransferase activity"/>
    <property type="evidence" value="ECO:0007669"/>
    <property type="project" value="UniProtKB-UniRule"/>
</dbReference>
<dbReference type="SUPFAM" id="SSF53155">
    <property type="entry name" value="Methylated DNA-protein cysteine methyltransferase domain"/>
    <property type="match status" value="1"/>
</dbReference>
<evidence type="ECO:0000256" key="4">
    <source>
        <dbReference type="ARBA" id="ARBA00022679"/>
    </source>
</evidence>
<dbReference type="EC" id="2.1.1.63" evidence="8"/>
<evidence type="ECO:0000256" key="3">
    <source>
        <dbReference type="ARBA" id="ARBA00022603"/>
    </source>
</evidence>
<keyword evidence="8" id="KW-0963">Cytoplasm</keyword>
<feature type="domain" description="Methylguanine DNA methyltransferase ribonuclease-like" evidence="10">
    <location>
        <begin position="5"/>
        <end position="75"/>
    </location>
</feature>
<evidence type="ECO:0000256" key="5">
    <source>
        <dbReference type="ARBA" id="ARBA00022763"/>
    </source>
</evidence>
<dbReference type="GO" id="GO:0032259">
    <property type="term" value="P:methylation"/>
    <property type="evidence" value="ECO:0007669"/>
    <property type="project" value="UniProtKB-KW"/>
</dbReference>
<dbReference type="InterPro" id="IPR036217">
    <property type="entry name" value="MethylDNA_cys_MeTrfase_DNAb"/>
</dbReference>
<reference evidence="11" key="1">
    <citation type="submission" date="2022-05" db="EMBL/GenBank/DDBJ databases">
        <authorList>
            <person name="Pankratov T."/>
        </authorList>
    </citation>
    <scope>NUCLEOTIDE SEQUENCE</scope>
    <source>
        <strain evidence="11">BP6-180914</strain>
    </source>
</reference>
<dbReference type="GO" id="GO:0006307">
    <property type="term" value="P:DNA alkylation repair"/>
    <property type="evidence" value="ECO:0007669"/>
    <property type="project" value="UniProtKB-UniRule"/>
</dbReference>
<dbReference type="Pfam" id="PF02870">
    <property type="entry name" value="Methyltransf_1N"/>
    <property type="match status" value="1"/>
</dbReference>
<evidence type="ECO:0000313" key="11">
    <source>
        <dbReference type="EMBL" id="MCW6508963.1"/>
    </source>
</evidence>
<comment type="function">
    <text evidence="8">Involved in the cellular defense against the biological effects of O6-methylguanine (O6-MeG) and O4-methylthymine (O4-MeT) in DNA. Repairs the methylated nucleobase in DNA by stoichiometrically transferring the methyl group to a cysteine residue in the enzyme. This is a suicide reaction: the enzyme is irreversibly inactivated.</text>
</comment>
<feature type="domain" description="Methylated-DNA-[protein]-cysteine S-methyltransferase DNA binding" evidence="9">
    <location>
        <begin position="79"/>
        <end position="158"/>
    </location>
</feature>
<dbReference type="Gene3D" id="1.10.10.10">
    <property type="entry name" value="Winged helix-like DNA-binding domain superfamily/Winged helix DNA-binding domain"/>
    <property type="match status" value="1"/>
</dbReference>
<keyword evidence="4 8" id="KW-0808">Transferase</keyword>
<evidence type="ECO:0000256" key="8">
    <source>
        <dbReference type="HAMAP-Rule" id="MF_00772"/>
    </source>
</evidence>
<keyword evidence="12" id="KW-1185">Reference proteome</keyword>
<feature type="active site" description="Nucleophile; methyl group acceptor" evidence="8">
    <location>
        <position position="130"/>
    </location>
</feature>
<dbReference type="InterPro" id="IPR008332">
    <property type="entry name" value="MethylG_MeTrfase_N"/>
</dbReference>
<dbReference type="PANTHER" id="PTHR10815:SF5">
    <property type="entry name" value="METHYLATED-DNA--PROTEIN-CYSTEINE METHYLTRANSFERASE"/>
    <property type="match status" value="1"/>
</dbReference>
<comment type="caution">
    <text evidence="11">The sequence shown here is derived from an EMBL/GenBank/DDBJ whole genome shotgun (WGS) entry which is preliminary data.</text>
</comment>
<organism evidence="11 12">
    <name type="scientific">Lichenifustis flavocetrariae</name>
    <dbReference type="NCBI Taxonomy" id="2949735"/>
    <lineage>
        <taxon>Bacteria</taxon>
        <taxon>Pseudomonadati</taxon>
        <taxon>Pseudomonadota</taxon>
        <taxon>Alphaproteobacteria</taxon>
        <taxon>Hyphomicrobiales</taxon>
        <taxon>Lichenihabitantaceae</taxon>
        <taxon>Lichenifustis</taxon>
    </lineage>
</organism>
<dbReference type="HAMAP" id="MF_00772">
    <property type="entry name" value="OGT"/>
    <property type="match status" value="1"/>
</dbReference>
<dbReference type="InterPro" id="IPR023546">
    <property type="entry name" value="MGMT"/>
</dbReference>
<dbReference type="SUPFAM" id="SSF46767">
    <property type="entry name" value="Methylated DNA-protein cysteine methyltransferase, C-terminal domain"/>
    <property type="match status" value="1"/>
</dbReference>
<proteinExistence type="inferred from homology"/>
<dbReference type="Proteomes" id="UP001165667">
    <property type="component" value="Unassembled WGS sequence"/>
</dbReference>
<dbReference type="InterPro" id="IPR014048">
    <property type="entry name" value="MethylDNA_cys_MeTrfase_DNA-bd"/>
</dbReference>